<dbReference type="Gramene" id="TuG1812G0700001560.01.T01">
    <property type="protein sequence ID" value="TuG1812G0700001560.01.T01.cds367433"/>
    <property type="gene ID" value="TuG1812G0700001560.01"/>
</dbReference>
<sequence length="99" mass="11206">AAEDKEVIKSLFHIPKACSLAKELLKIEPPSTRWRVMYRVWLGMLFYSASMCRGYLHAKSLGEGGEFLSYVWLVLSLKGAKTLADKLQMLQGDDEEPTL</sequence>
<organism evidence="1 2">
    <name type="scientific">Triticum urartu</name>
    <name type="common">Red wild einkorn</name>
    <name type="synonym">Crithodium urartu</name>
    <dbReference type="NCBI Taxonomy" id="4572"/>
    <lineage>
        <taxon>Eukaryota</taxon>
        <taxon>Viridiplantae</taxon>
        <taxon>Streptophyta</taxon>
        <taxon>Embryophyta</taxon>
        <taxon>Tracheophyta</taxon>
        <taxon>Spermatophyta</taxon>
        <taxon>Magnoliopsida</taxon>
        <taxon>Liliopsida</taxon>
        <taxon>Poales</taxon>
        <taxon>Poaceae</taxon>
        <taxon>BOP clade</taxon>
        <taxon>Pooideae</taxon>
        <taxon>Triticodae</taxon>
        <taxon>Triticeae</taxon>
        <taxon>Triticinae</taxon>
        <taxon>Triticum</taxon>
    </lineage>
</organism>
<keyword evidence="2" id="KW-1185">Reference proteome</keyword>
<dbReference type="AlphaFoldDB" id="A0A8R7QZH0"/>
<reference evidence="2" key="1">
    <citation type="journal article" date="2013" name="Nature">
        <title>Draft genome of the wheat A-genome progenitor Triticum urartu.</title>
        <authorList>
            <person name="Ling H.Q."/>
            <person name="Zhao S."/>
            <person name="Liu D."/>
            <person name="Wang J."/>
            <person name="Sun H."/>
            <person name="Zhang C."/>
            <person name="Fan H."/>
            <person name="Li D."/>
            <person name="Dong L."/>
            <person name="Tao Y."/>
            <person name="Gao C."/>
            <person name="Wu H."/>
            <person name="Li Y."/>
            <person name="Cui Y."/>
            <person name="Guo X."/>
            <person name="Zheng S."/>
            <person name="Wang B."/>
            <person name="Yu K."/>
            <person name="Liang Q."/>
            <person name="Yang W."/>
            <person name="Lou X."/>
            <person name="Chen J."/>
            <person name="Feng M."/>
            <person name="Jian J."/>
            <person name="Zhang X."/>
            <person name="Luo G."/>
            <person name="Jiang Y."/>
            <person name="Liu J."/>
            <person name="Wang Z."/>
            <person name="Sha Y."/>
            <person name="Zhang B."/>
            <person name="Wu H."/>
            <person name="Tang D."/>
            <person name="Shen Q."/>
            <person name="Xue P."/>
            <person name="Zou S."/>
            <person name="Wang X."/>
            <person name="Liu X."/>
            <person name="Wang F."/>
            <person name="Yang Y."/>
            <person name="An X."/>
            <person name="Dong Z."/>
            <person name="Zhang K."/>
            <person name="Zhang X."/>
            <person name="Luo M.C."/>
            <person name="Dvorak J."/>
            <person name="Tong Y."/>
            <person name="Wang J."/>
            <person name="Yang H."/>
            <person name="Li Z."/>
            <person name="Wang D."/>
            <person name="Zhang A."/>
            <person name="Wang J."/>
        </authorList>
    </citation>
    <scope>NUCLEOTIDE SEQUENCE</scope>
    <source>
        <strain evidence="2">cv. G1812</strain>
    </source>
</reference>
<evidence type="ECO:0000313" key="2">
    <source>
        <dbReference type="Proteomes" id="UP000015106"/>
    </source>
</evidence>
<accession>A0A8R7QZH0</accession>
<dbReference type="Pfam" id="PF04578">
    <property type="entry name" value="DUF594"/>
    <property type="match status" value="1"/>
</dbReference>
<dbReference type="EnsemblPlants" id="TuG1812G0700001560.01.T01">
    <property type="protein sequence ID" value="TuG1812G0700001560.01.T01.cds367433"/>
    <property type="gene ID" value="TuG1812G0700001560.01"/>
</dbReference>
<dbReference type="Proteomes" id="UP000015106">
    <property type="component" value="Chromosome 7"/>
</dbReference>
<protein>
    <submittedName>
        <fullName evidence="1">Uncharacterized protein</fullName>
    </submittedName>
</protein>
<reference evidence="1" key="3">
    <citation type="submission" date="2022-06" db="UniProtKB">
        <authorList>
            <consortium name="EnsemblPlants"/>
        </authorList>
    </citation>
    <scope>IDENTIFICATION</scope>
</reference>
<evidence type="ECO:0000313" key="1">
    <source>
        <dbReference type="EnsemblPlants" id="TuG1812G0700001560.01.T01.cds367433"/>
    </source>
</evidence>
<name>A0A8R7QZH0_TRIUA</name>
<reference evidence="1" key="2">
    <citation type="submission" date="2018-03" db="EMBL/GenBank/DDBJ databases">
        <title>The Triticum urartu genome reveals the dynamic nature of wheat genome evolution.</title>
        <authorList>
            <person name="Ling H."/>
            <person name="Ma B."/>
            <person name="Shi X."/>
            <person name="Liu H."/>
            <person name="Dong L."/>
            <person name="Sun H."/>
            <person name="Cao Y."/>
            <person name="Gao Q."/>
            <person name="Zheng S."/>
            <person name="Li Y."/>
            <person name="Yu Y."/>
            <person name="Du H."/>
            <person name="Qi M."/>
            <person name="Li Y."/>
            <person name="Yu H."/>
            <person name="Cui Y."/>
            <person name="Wang N."/>
            <person name="Chen C."/>
            <person name="Wu H."/>
            <person name="Zhao Y."/>
            <person name="Zhang J."/>
            <person name="Li Y."/>
            <person name="Zhou W."/>
            <person name="Zhang B."/>
            <person name="Hu W."/>
            <person name="Eijk M."/>
            <person name="Tang J."/>
            <person name="Witsenboer H."/>
            <person name="Zhao S."/>
            <person name="Li Z."/>
            <person name="Zhang A."/>
            <person name="Wang D."/>
            <person name="Liang C."/>
        </authorList>
    </citation>
    <scope>NUCLEOTIDE SEQUENCE [LARGE SCALE GENOMIC DNA]</scope>
    <source>
        <strain evidence="1">cv. G1812</strain>
    </source>
</reference>
<dbReference type="InterPro" id="IPR007658">
    <property type="entry name" value="DUF594"/>
</dbReference>
<dbReference type="PANTHER" id="PTHR31325">
    <property type="entry name" value="OS01G0798800 PROTEIN-RELATED"/>
    <property type="match status" value="1"/>
</dbReference>
<proteinExistence type="predicted"/>